<name>A0A837P9J3_LACPN</name>
<gene>
    <name evidence="1" type="ORF">WJL_0940</name>
</gene>
<evidence type="ECO:0000313" key="1">
    <source>
        <dbReference type="EMBL" id="KPN43867.1"/>
    </source>
</evidence>
<dbReference type="EMBL" id="LKLZ01000003">
    <property type="protein sequence ID" value="KPN43867.1"/>
    <property type="molecule type" value="Genomic_DNA"/>
</dbReference>
<accession>A0A837P9J3</accession>
<proteinExistence type="predicted"/>
<dbReference type="Proteomes" id="UP000050511">
    <property type="component" value="Unassembled WGS sequence"/>
</dbReference>
<dbReference type="AlphaFoldDB" id="A0A837P9J3"/>
<reference evidence="1 2" key="1">
    <citation type="submission" date="2015-10" db="EMBL/GenBank/DDBJ databases">
        <title>Resequencing of Lactobacillus plantarum WJL strain genome.</title>
        <authorList>
            <person name="Martino M.E."/>
        </authorList>
    </citation>
    <scope>NUCLEOTIDE SEQUENCE [LARGE SCALE GENOMIC DNA]</scope>
    <source>
        <strain evidence="1 2">WJL</strain>
    </source>
</reference>
<protein>
    <submittedName>
        <fullName evidence="1">Prophage Lp1 protein 25</fullName>
    </submittedName>
</protein>
<dbReference type="RefSeq" id="WP_022638173.1">
    <property type="nucleotide sequence ID" value="NZ_AUTE01000010.1"/>
</dbReference>
<sequence>MTSLSMVLGKEAVVAYMVVLTFQGEVIENYPKIYAQYSAAFKRCDHLNHVLKSDDYRWKLMCAKGWYDVGPNDKGD</sequence>
<organism evidence="1 2">
    <name type="scientific">Lactiplantibacillus plantarum WJL</name>
    <dbReference type="NCBI Taxonomy" id="1350466"/>
    <lineage>
        <taxon>Bacteria</taxon>
        <taxon>Bacillati</taxon>
        <taxon>Bacillota</taxon>
        <taxon>Bacilli</taxon>
        <taxon>Lactobacillales</taxon>
        <taxon>Lactobacillaceae</taxon>
        <taxon>Lactiplantibacillus</taxon>
    </lineage>
</organism>
<comment type="caution">
    <text evidence="1">The sequence shown here is derived from an EMBL/GenBank/DDBJ whole genome shotgun (WGS) entry which is preliminary data.</text>
</comment>
<evidence type="ECO:0000313" key="2">
    <source>
        <dbReference type="Proteomes" id="UP000050511"/>
    </source>
</evidence>